<organism evidence="3 4">
    <name type="scientific">Escallonia herrerae</name>
    <dbReference type="NCBI Taxonomy" id="1293975"/>
    <lineage>
        <taxon>Eukaryota</taxon>
        <taxon>Viridiplantae</taxon>
        <taxon>Streptophyta</taxon>
        <taxon>Embryophyta</taxon>
        <taxon>Tracheophyta</taxon>
        <taxon>Spermatophyta</taxon>
        <taxon>Magnoliopsida</taxon>
        <taxon>eudicotyledons</taxon>
        <taxon>Gunneridae</taxon>
        <taxon>Pentapetalae</taxon>
        <taxon>asterids</taxon>
        <taxon>campanulids</taxon>
        <taxon>Escalloniales</taxon>
        <taxon>Escalloniaceae</taxon>
        <taxon>Escallonia</taxon>
    </lineage>
</organism>
<dbReference type="SUPFAM" id="SSF48452">
    <property type="entry name" value="TPR-like"/>
    <property type="match status" value="1"/>
</dbReference>
<dbReference type="Proteomes" id="UP001188597">
    <property type="component" value="Unassembled WGS sequence"/>
</dbReference>
<feature type="domain" description="Putative zinc-finger" evidence="2">
    <location>
        <begin position="910"/>
        <end position="930"/>
    </location>
</feature>
<feature type="region of interest" description="Disordered" evidence="1">
    <location>
        <begin position="738"/>
        <end position="757"/>
    </location>
</feature>
<dbReference type="GO" id="GO:0000178">
    <property type="term" value="C:exosome (RNase complex)"/>
    <property type="evidence" value="ECO:0007669"/>
    <property type="project" value="TreeGrafter"/>
</dbReference>
<evidence type="ECO:0000256" key="1">
    <source>
        <dbReference type="SAM" id="MobiDB-lite"/>
    </source>
</evidence>
<feature type="compositionally biased region" description="Basic and acidic residues" evidence="1">
    <location>
        <begin position="343"/>
        <end position="352"/>
    </location>
</feature>
<feature type="compositionally biased region" description="Basic and acidic residues" evidence="1">
    <location>
        <begin position="120"/>
        <end position="133"/>
    </location>
</feature>
<feature type="compositionally biased region" description="Polar residues" evidence="1">
    <location>
        <begin position="252"/>
        <end position="261"/>
    </location>
</feature>
<gene>
    <name evidence="3" type="ORF">RJ639_020488</name>
</gene>
<feature type="region of interest" description="Disordered" evidence="1">
    <location>
        <begin position="339"/>
        <end position="359"/>
    </location>
</feature>
<comment type="caution">
    <text evidence="3">The sequence shown here is derived from an EMBL/GenBank/DDBJ whole genome shotgun (WGS) entry which is preliminary data.</text>
</comment>
<dbReference type="InterPro" id="IPR019607">
    <property type="entry name" value="Putative_zinc-finger_domain"/>
</dbReference>
<dbReference type="Pfam" id="PF10650">
    <property type="entry name" value="zf-C3H1"/>
    <property type="match status" value="1"/>
</dbReference>
<evidence type="ECO:0000313" key="3">
    <source>
        <dbReference type="EMBL" id="KAK3001495.1"/>
    </source>
</evidence>
<dbReference type="InterPro" id="IPR011990">
    <property type="entry name" value="TPR-like_helical_dom_sf"/>
</dbReference>
<feature type="region of interest" description="Disordered" evidence="1">
    <location>
        <begin position="632"/>
        <end position="703"/>
    </location>
</feature>
<name>A0AA88V4E0_9ASTE</name>
<proteinExistence type="predicted"/>
<evidence type="ECO:0000313" key="4">
    <source>
        <dbReference type="Proteomes" id="UP001188597"/>
    </source>
</evidence>
<feature type="region of interest" description="Disordered" evidence="1">
    <location>
        <begin position="1"/>
        <end position="144"/>
    </location>
</feature>
<dbReference type="GO" id="GO:0005634">
    <property type="term" value="C:nucleus"/>
    <property type="evidence" value="ECO:0007669"/>
    <property type="project" value="TreeGrafter"/>
</dbReference>
<keyword evidence="4" id="KW-1185">Reference proteome</keyword>
<feature type="compositionally biased region" description="Basic and acidic residues" evidence="1">
    <location>
        <begin position="658"/>
        <end position="703"/>
    </location>
</feature>
<evidence type="ECO:0000259" key="2">
    <source>
        <dbReference type="Pfam" id="PF10650"/>
    </source>
</evidence>
<dbReference type="PANTHER" id="PTHR21563:SF3">
    <property type="entry name" value="ZINC FINGER C3H1 DOMAIN-CONTAINING PROTEIN"/>
    <property type="match status" value="1"/>
</dbReference>
<sequence length="1734" mass="193335">MAEPSAELLAPLPRRNPSRGATANQLTAREEGELSSSDNDEYPGGSASQLTGSVSIEPKSAQVEPESARVEQESVRVAPVSKDIQPVKGGNAGQPNQRKSEKNRVPFVITFSDGESGSDSEEHGHGKATEMRGKTIAVDGSRRPSTPLLAKLLLHRPTRNNTKMTPRNVSLSRTSVSSVKKFNGAWHGPLLSDQRYSAKNFGSVNKSKGGREHGSNKNVHLNSSKLQDLRQLIAIRENEIKLKAARKDEKSVSGSSRNSYGMNLDSDSTKVSRETSADLLQFEPKEPDRKRLKVHQPQQDMLAVESRLAVEKSVLDKCGRQGTDEHCYCDKEILLGSTQSSDTESKKQEEKQALVSSAKLPSGVRKDTKIISNKITKVVGPSSQVPDRIVKTLSKKPHVAGLKHPCELSYHHPPTALPCNAVPSIRCSKLHKVGSDNNAANHKSTDTYQACYLHVPDSNVGARDASLNHPSFWNSSGKENHSGTSKMDLQSLLQIEELQDRELDEAQELRRMCEIEERNALKAYRKAQRALIEANARCSHLYCRRELYTAHLQSLTVENSSLLWSSMPQNLVGAGLDYVSNMSDVNMHLVPTSSHQMRAACNLTNQHGYEPNGAIQNLSGQREDGHFMACDPCSEPDASTSELQKDNDVAGVGCSPSNDRDISADEREETSHFDRKVDHSNKAHQSKEESSERRKVDRDEAKAIDSSRDSLLLEASLRSQLFKRLRLKNIMDNRGLSRSMESMSAEEAQTDDGREKAETSMRTITLSEVEKDQCPDLGGTDEVGRSICEFPVQINSQGPADNSNYAARSVVVSLGSSSVESLSFLCPILRTALGHMKIADRSTSVQSQNRSQPNPISENFYYKKSNGDFPDIKEPITMSSNSIKETSSDIYPSEFGSYTNNIAIDPFWPLCMYELRGKCNNDECTWQHVRDYSARGINNDKSDSADRQVGSALHGVNFFGTKSLFKCLDPLVLAPPTYPVCLDVLKAGMHSHKHVLAHSVAQCWHKYFSASLVLSSMLPSDLPSKEPFMHGRETRIEVHGVWSRQSSYFCSKMGAVNQLDQHRADKDQSLEMALLNFNQEVTKRKGRIQALKVLARALEVDPTSAVTWIVYLLIYYSNQRSIGKDDMFHCAVDEGMQGAVGTGGDEQMQVEHNKGSYELWLMYINSRVQLHDRLVAYDSALSALCQHVVAPHEDAIHASECILDLFLQMLNCLCLCGMVGEAIQKVYGLFPTAKKSDEPHRLFFSDILSCLTVSDKCIFWVSCVYLVVYRRLPNSIVQHFECQKESSAIEWPSVHLTADEKQQAITLMETAVDSLALYIDSESLQSRSTLEAAHMFAVNHIRCIAVLEGLECSRNLLDKYIKLYPSCLELVLMSARAYELGDLIFVGFEEALHNWLHEIPGVQCIWNQYAECALQNGRSEFLRELMDRWFHTVWNVQCSQNDIPDTMETGNSCRPLESDIDYWISVSTQIDAVFGLLNLSIYKLLQSDLIEARLSIDRALKVASAEDYRHCVREHAMFLLTHGLQFKEDAPVGGLLNILSGYLVGARAFPAYERLSRKFLLHIKRQRVRQLVSNLLTPVSSDCSLVNLVLEVWHGPYLLPQVSDNLKDLVDLVEAIMEVVPANYLLAISVCKLLSRSSSSQNISANVSFWASSLLATALFQAVPVAPEHIWLEAADVLHNLTDIQPLCESFYKRALSVYPYSMKLWKSYLNLSKVAGKANEVKEAAIERGINIH</sequence>
<protein>
    <recommendedName>
        <fullName evidence="2">Putative zinc-finger domain-containing protein</fullName>
    </recommendedName>
</protein>
<dbReference type="EMBL" id="JAVXUP010002774">
    <property type="protein sequence ID" value="KAK3001495.1"/>
    <property type="molecule type" value="Genomic_DNA"/>
</dbReference>
<feature type="region of interest" description="Disordered" evidence="1">
    <location>
        <begin position="244"/>
        <end position="272"/>
    </location>
</feature>
<dbReference type="PANTHER" id="PTHR21563">
    <property type="entry name" value="ZINC FINGER C3H1 DOMAIN-CONTAINING PROTEIN"/>
    <property type="match status" value="1"/>
</dbReference>
<reference evidence="3" key="1">
    <citation type="submission" date="2022-12" db="EMBL/GenBank/DDBJ databases">
        <title>Draft genome assemblies for two species of Escallonia (Escalloniales).</title>
        <authorList>
            <person name="Chanderbali A."/>
            <person name="Dervinis C."/>
            <person name="Anghel I."/>
            <person name="Soltis D."/>
            <person name="Soltis P."/>
            <person name="Zapata F."/>
        </authorList>
    </citation>
    <scope>NUCLEOTIDE SEQUENCE</scope>
    <source>
        <strain evidence="3">UCBG64.0493</strain>
        <tissue evidence="3">Leaf</tissue>
    </source>
</reference>
<accession>A0AA88V4E0</accession>
<dbReference type="InterPro" id="IPR039278">
    <property type="entry name" value="Red1"/>
</dbReference>